<dbReference type="EMBL" id="CP018867">
    <property type="protein sequence ID" value="AUI72508.1"/>
    <property type="molecule type" value="Genomic_DNA"/>
</dbReference>
<evidence type="ECO:0000313" key="2">
    <source>
        <dbReference type="Proteomes" id="UP000234653"/>
    </source>
</evidence>
<organism evidence="1 2">
    <name type="scientific">Companilactobacillus alimentarius DSM 20249</name>
    <dbReference type="NCBI Taxonomy" id="1423720"/>
    <lineage>
        <taxon>Bacteria</taxon>
        <taxon>Bacillati</taxon>
        <taxon>Bacillota</taxon>
        <taxon>Bacilli</taxon>
        <taxon>Lactobacillales</taxon>
        <taxon>Lactobacillaceae</taxon>
        <taxon>Companilactobacillus</taxon>
    </lineage>
</organism>
<dbReference type="STRING" id="1423720.FC67_GL000059"/>
<evidence type="ECO:0008006" key="3">
    <source>
        <dbReference type="Google" id="ProtNLM"/>
    </source>
</evidence>
<dbReference type="AlphaFoldDB" id="A0A2K9HJF0"/>
<gene>
    <name evidence="1" type="ORF">LA20249_10080</name>
</gene>
<reference evidence="1 2" key="1">
    <citation type="submission" date="2016-12" db="EMBL/GenBank/DDBJ databases">
        <title>The whole genome sequencing and assembly of Lactobacillus alimentarius DSM 20249T strain.</title>
        <authorList>
            <person name="Lee Y.-J."/>
            <person name="Yi H."/>
            <person name="Bahn Y.-S."/>
            <person name="Kim J.F."/>
            <person name="Lee D.-W."/>
        </authorList>
    </citation>
    <scope>NUCLEOTIDE SEQUENCE [LARGE SCALE GENOMIC DNA]</scope>
    <source>
        <strain evidence="1 2">DSM 20249</strain>
    </source>
</reference>
<evidence type="ECO:0000313" key="1">
    <source>
        <dbReference type="EMBL" id="AUI72508.1"/>
    </source>
</evidence>
<protein>
    <recommendedName>
        <fullName evidence="3">DUF1659 domain-containing protein</fullName>
    </recommendedName>
</protein>
<dbReference type="OrthoDB" id="2321883at2"/>
<dbReference type="KEGG" id="lali:LA20249_10080"/>
<proteinExistence type="predicted"/>
<name>A0A2K9HJF0_9LACO</name>
<keyword evidence="2" id="KW-1185">Reference proteome</keyword>
<dbReference type="Proteomes" id="UP000234653">
    <property type="component" value="Chromosome"/>
</dbReference>
<accession>A0A2K9HJF0</accession>
<sequence length="67" mass="7599">MWKKTSIIVTMANDNYPNGKRAKTFNNIVEKPTEEQIALFTQGLLMLSDGDLLYGTEVIKHNTLDVK</sequence>
<dbReference type="RefSeq" id="WP_057737616.1">
    <property type="nucleotide sequence ID" value="NZ_AZDQ01000006.1"/>
</dbReference>